<sequence>MYAEFYNLSSKPFQLTPDPRFYYNSSTHKKAMAYLTYGLNQGEGFIIITGDIGAGKTTLVGHLFDELDRDRFVACKVVTTQIGADDTLRMVAAGFGLPTEGADKATLLLRIEQYLRAQYRAGKRALLVIDEAQNLPTRALEELRMLSNFQEGEHALLQSFLLGQPEFREKWALDPELEQLRQRVIATHHLEPMTAEETRGYILHRLELVGWNNDPHFSEEAFSAIYKYTNGVPRRLNSLCARIMLYGAIEELRTMSAEVVEDVIADLERDNRAASAKLQDASQLSQLKHKLDDVAATAGFRSNGTGGDYGASLDEISRRLDVLEQYVRMHDQTIKQALDLAAKWLEDSGEQHDKPAE</sequence>
<dbReference type="SMART" id="SM00382">
    <property type="entry name" value="AAA"/>
    <property type="match status" value="1"/>
</dbReference>
<evidence type="ECO:0000256" key="1">
    <source>
        <dbReference type="SAM" id="Coils"/>
    </source>
</evidence>
<dbReference type="Gene3D" id="3.40.50.300">
    <property type="entry name" value="P-loop containing nucleotide triphosphate hydrolases"/>
    <property type="match status" value="1"/>
</dbReference>
<dbReference type="SUPFAM" id="SSF52540">
    <property type="entry name" value="P-loop containing nucleoside triphosphate hydrolases"/>
    <property type="match status" value="1"/>
</dbReference>
<evidence type="ECO:0000313" key="4">
    <source>
        <dbReference type="Proteomes" id="UP001141619"/>
    </source>
</evidence>
<keyword evidence="1" id="KW-0175">Coiled coil</keyword>
<name>A0A9X3TXK7_9PROT</name>
<dbReference type="InterPro" id="IPR049945">
    <property type="entry name" value="AAA_22"/>
</dbReference>
<reference evidence="3" key="1">
    <citation type="submission" date="2022-08" db="EMBL/GenBank/DDBJ databases">
        <authorList>
            <person name="Vandamme P."/>
            <person name="Hettiarachchi A."/>
            <person name="Peeters C."/>
            <person name="Cnockaert M."/>
            <person name="Carlier A."/>
        </authorList>
    </citation>
    <scope>NUCLEOTIDE SEQUENCE</scope>
    <source>
        <strain evidence="3">LMG 31809</strain>
    </source>
</reference>
<protein>
    <submittedName>
        <fullName evidence="3">XrtA-associated ATPase</fullName>
    </submittedName>
</protein>
<dbReference type="EMBL" id="JANWOI010000002">
    <property type="protein sequence ID" value="MDA5193603.1"/>
    <property type="molecule type" value="Genomic_DNA"/>
</dbReference>
<dbReference type="NCBIfam" id="TIGR03015">
    <property type="entry name" value="pepcterm_ATPase"/>
    <property type="match status" value="1"/>
</dbReference>
<feature type="coiled-coil region" evidence="1">
    <location>
        <begin position="257"/>
        <end position="284"/>
    </location>
</feature>
<reference evidence="3" key="2">
    <citation type="journal article" date="2023" name="Syst. Appl. Microbiol.">
        <title>Govania unica gen. nov., sp. nov., a rare biosphere bacterium that represents a novel family in the class Alphaproteobacteria.</title>
        <authorList>
            <person name="Vandamme P."/>
            <person name="Peeters C."/>
            <person name="Hettiarachchi A."/>
            <person name="Cnockaert M."/>
            <person name="Carlier A."/>
        </authorList>
    </citation>
    <scope>NUCLEOTIDE SEQUENCE</scope>
    <source>
        <strain evidence="3">LMG 31809</strain>
    </source>
</reference>
<dbReference type="PANTHER" id="PTHR35894:SF1">
    <property type="entry name" value="PHOSPHORIBULOKINASE _ URIDINE KINASE FAMILY"/>
    <property type="match status" value="1"/>
</dbReference>
<proteinExistence type="predicted"/>
<dbReference type="AlphaFoldDB" id="A0A9X3TXK7"/>
<dbReference type="InterPro" id="IPR027417">
    <property type="entry name" value="P-loop_NTPase"/>
</dbReference>
<dbReference type="Pfam" id="PF13401">
    <property type="entry name" value="AAA_22"/>
    <property type="match status" value="1"/>
</dbReference>
<organism evidence="3 4">
    <name type="scientific">Govanella unica</name>
    <dbReference type="NCBI Taxonomy" id="2975056"/>
    <lineage>
        <taxon>Bacteria</taxon>
        <taxon>Pseudomonadati</taxon>
        <taxon>Pseudomonadota</taxon>
        <taxon>Alphaproteobacteria</taxon>
        <taxon>Emcibacterales</taxon>
        <taxon>Govanellaceae</taxon>
        <taxon>Govanella</taxon>
    </lineage>
</organism>
<dbReference type="GO" id="GO:0016887">
    <property type="term" value="F:ATP hydrolysis activity"/>
    <property type="evidence" value="ECO:0007669"/>
    <property type="project" value="InterPro"/>
</dbReference>
<dbReference type="PANTHER" id="PTHR35894">
    <property type="entry name" value="GENERAL SECRETION PATHWAY PROTEIN A-RELATED"/>
    <property type="match status" value="1"/>
</dbReference>
<dbReference type="InterPro" id="IPR003593">
    <property type="entry name" value="AAA+_ATPase"/>
</dbReference>
<comment type="caution">
    <text evidence="3">The sequence shown here is derived from an EMBL/GenBank/DDBJ whole genome shotgun (WGS) entry which is preliminary data.</text>
</comment>
<dbReference type="InterPro" id="IPR017466">
    <property type="entry name" value="XrtA-assoc_ATPase-like"/>
</dbReference>
<evidence type="ECO:0000259" key="2">
    <source>
        <dbReference type="SMART" id="SM00382"/>
    </source>
</evidence>
<feature type="domain" description="AAA+ ATPase" evidence="2">
    <location>
        <begin position="42"/>
        <end position="208"/>
    </location>
</feature>
<keyword evidence="4" id="KW-1185">Reference proteome</keyword>
<gene>
    <name evidence="3" type="ORF">NYP16_06500</name>
</gene>
<dbReference type="RefSeq" id="WP_274943303.1">
    <property type="nucleotide sequence ID" value="NZ_JANWOI010000002.1"/>
</dbReference>
<dbReference type="Proteomes" id="UP001141619">
    <property type="component" value="Unassembled WGS sequence"/>
</dbReference>
<evidence type="ECO:0000313" key="3">
    <source>
        <dbReference type="EMBL" id="MDA5193603.1"/>
    </source>
</evidence>
<dbReference type="InterPro" id="IPR052026">
    <property type="entry name" value="ExeA_AAA_ATPase_DNA-bind"/>
</dbReference>
<accession>A0A9X3TXK7</accession>